<gene>
    <name evidence="8" type="ORF">IE077_003272</name>
</gene>
<name>A0ABQ7J8N0_9APIC</name>
<keyword evidence="5" id="KW-0539">Nucleus</keyword>
<dbReference type="Gene3D" id="2.130.10.10">
    <property type="entry name" value="YVTN repeat-like/Quinoprotein amine dehydrogenase"/>
    <property type="match status" value="1"/>
</dbReference>
<proteinExistence type="inferred from homology"/>
<accession>A0ABQ7J8N0</accession>
<comment type="similarity">
    <text evidence="6">Belongs to the WD repeat UTP18 family.</text>
</comment>
<feature type="compositionally biased region" description="Polar residues" evidence="7">
    <location>
        <begin position="62"/>
        <end position="72"/>
    </location>
</feature>
<feature type="region of interest" description="Disordered" evidence="7">
    <location>
        <begin position="23"/>
        <end position="94"/>
    </location>
</feature>
<dbReference type="PANTHER" id="PTHR18359:SF0">
    <property type="entry name" value="U3 SMALL NUCLEOLAR RNA-ASSOCIATED PROTEIN 18 HOMOLOG"/>
    <property type="match status" value="1"/>
</dbReference>
<protein>
    <submittedName>
        <fullName evidence="8">WD-40 repeat protein</fullName>
    </submittedName>
</protein>
<comment type="subcellular location">
    <subcellularLocation>
        <location evidence="1">Nucleus</location>
        <location evidence="1">Nucleolus</location>
    </subcellularLocation>
</comment>
<dbReference type="InterPro" id="IPR036322">
    <property type="entry name" value="WD40_repeat_dom_sf"/>
</dbReference>
<dbReference type="InterPro" id="IPR001680">
    <property type="entry name" value="WD40_rpt"/>
</dbReference>
<evidence type="ECO:0000313" key="9">
    <source>
        <dbReference type="Proteomes" id="UP000823046"/>
    </source>
</evidence>
<dbReference type="InterPro" id="IPR045161">
    <property type="entry name" value="Utp18"/>
</dbReference>
<evidence type="ECO:0000256" key="2">
    <source>
        <dbReference type="ARBA" id="ARBA00022552"/>
    </source>
</evidence>
<keyword evidence="2" id="KW-0698">rRNA processing</keyword>
<reference evidence="8 9" key="1">
    <citation type="journal article" date="2020" name="bioRxiv">
        <title>Metabolic contributions of an alphaproteobacterial endosymbiont in the apicomplexan Cardiosporidium cionae.</title>
        <authorList>
            <person name="Hunter E.S."/>
            <person name="Paight C.J."/>
            <person name="Lane C.E."/>
        </authorList>
    </citation>
    <scope>NUCLEOTIDE SEQUENCE [LARGE SCALE GENOMIC DNA]</scope>
    <source>
        <strain evidence="8">ESH_2018</strain>
    </source>
</reference>
<organism evidence="8 9">
    <name type="scientific">Cardiosporidium cionae</name>
    <dbReference type="NCBI Taxonomy" id="476202"/>
    <lineage>
        <taxon>Eukaryota</taxon>
        <taxon>Sar</taxon>
        <taxon>Alveolata</taxon>
        <taxon>Apicomplexa</taxon>
        <taxon>Aconoidasida</taxon>
        <taxon>Nephromycida</taxon>
        <taxon>Cardiosporidium</taxon>
    </lineage>
</organism>
<keyword evidence="4" id="KW-0677">Repeat</keyword>
<keyword evidence="3" id="KW-0853">WD repeat</keyword>
<feature type="compositionally biased region" description="Basic residues" evidence="7">
    <location>
        <begin position="31"/>
        <end position="58"/>
    </location>
</feature>
<keyword evidence="9" id="KW-1185">Reference proteome</keyword>
<dbReference type="EMBL" id="JADAQX010000411">
    <property type="protein sequence ID" value="KAF8820348.1"/>
    <property type="molecule type" value="Genomic_DNA"/>
</dbReference>
<dbReference type="SMART" id="SM00320">
    <property type="entry name" value="WD40"/>
    <property type="match status" value="4"/>
</dbReference>
<evidence type="ECO:0000256" key="6">
    <source>
        <dbReference type="ARBA" id="ARBA00025767"/>
    </source>
</evidence>
<dbReference type="Proteomes" id="UP000823046">
    <property type="component" value="Unassembled WGS sequence"/>
</dbReference>
<dbReference type="PANTHER" id="PTHR18359">
    <property type="entry name" value="WD-REPEAT PROTEIN-RELATED"/>
    <property type="match status" value="1"/>
</dbReference>
<comment type="caution">
    <text evidence="8">The sequence shown here is derived from an EMBL/GenBank/DDBJ whole genome shotgun (WGS) entry which is preliminary data.</text>
</comment>
<evidence type="ECO:0000256" key="7">
    <source>
        <dbReference type="SAM" id="MobiDB-lite"/>
    </source>
</evidence>
<evidence type="ECO:0000313" key="8">
    <source>
        <dbReference type="EMBL" id="KAF8820348.1"/>
    </source>
</evidence>
<evidence type="ECO:0000256" key="3">
    <source>
        <dbReference type="ARBA" id="ARBA00022574"/>
    </source>
</evidence>
<dbReference type="InterPro" id="IPR015943">
    <property type="entry name" value="WD40/YVTN_repeat-like_dom_sf"/>
</dbReference>
<sequence length="600" mass="66404">MSNSAGVFVSTSPSLSELESFLFGESSSRNSGRHSKKTILKTKHKRIHSSQLSKKKAGKQVVSASSAVQCDSPSPIGQKLSKSTKDDSSNEPAWFDEDDSNLMVDVVANKKLNKLRLNANERILSSSTYQKRLRAIHTKLQQSHALVSHASFTECIGNSENGELPTPSWVELAKQRKKSCELSNGSIAGRMSLQEQGLAAPLSEDEESADGGFALSTDTYEGTYNKVTGQNTLLAQSNSVVFSKSLRNDKILSSDTISVKTLSDIHKNISSSGAVNSVQFHSNSSLIFSTSSDKSLRLFQVDGVDNRQLESIYFQQFPIHEAKFTNDYQRIFMLSNRKSLAEYDLQSTKLHCIPTLAGRSDDQCYRHLTMGPCVSDAPGLNTNSLFAVSTDRNGYVLLCDCKTKHMVKSFKMNADAAAISFHSSRNHLITADSDAYNPYINLVKILHSLFLQIYEWDVGTGRCIQRYYDSNSLKISCMATTNVSQPQLLATGSTTGFLNIYPLRETVAYNDLLKSFGNLATSVTSLDFHPSSDVLCYASKWKPNAVRLVHIPSMTVYSNWPLPSLSLQRTTVVNFSRKYGYLAVGNENGRVHLFQLEHFS</sequence>
<evidence type="ECO:0000256" key="5">
    <source>
        <dbReference type="ARBA" id="ARBA00023242"/>
    </source>
</evidence>
<evidence type="ECO:0000256" key="1">
    <source>
        <dbReference type="ARBA" id="ARBA00004604"/>
    </source>
</evidence>
<dbReference type="Pfam" id="PF00400">
    <property type="entry name" value="WD40"/>
    <property type="match status" value="1"/>
</dbReference>
<dbReference type="SUPFAM" id="SSF50978">
    <property type="entry name" value="WD40 repeat-like"/>
    <property type="match status" value="1"/>
</dbReference>
<evidence type="ECO:0000256" key="4">
    <source>
        <dbReference type="ARBA" id="ARBA00022737"/>
    </source>
</evidence>